<sequence>MTYEMGVVVAERRLEAVAGDGTRASVVIRVGTPHPDPLSRNGDWCCPHQVVGLGDEAVSASFGVDSLQALLLGVYALRLGLAARAEEAGVELDWLGVPELGLTVVPPEFVPPGFVPPGFVPPSA</sequence>
<accession>A0ABU0X652</accession>
<dbReference type="Proteomes" id="UP001225605">
    <property type="component" value="Unassembled WGS sequence"/>
</dbReference>
<dbReference type="RefSeq" id="WP_306748619.1">
    <property type="nucleotide sequence ID" value="NZ_NSDM01000011.1"/>
</dbReference>
<name>A0ABU0X652_9PSEU</name>
<dbReference type="Pfam" id="PF22302">
    <property type="entry name" value="DUF6968"/>
    <property type="match status" value="1"/>
</dbReference>
<proteinExistence type="predicted"/>
<gene>
    <name evidence="2" type="ORF">CKY47_24960</name>
</gene>
<reference evidence="2 3" key="1">
    <citation type="submission" date="2017-06" db="EMBL/GenBank/DDBJ databases">
        <title>Cultured bacterium strain Saccharothrix yanglingensis Hhs.015.</title>
        <authorList>
            <person name="Xia Y."/>
        </authorList>
    </citation>
    <scope>NUCLEOTIDE SEQUENCE [LARGE SCALE GENOMIC DNA]</scope>
    <source>
        <strain evidence="2 3">Hhs.015</strain>
    </source>
</reference>
<dbReference type="InterPro" id="IPR054241">
    <property type="entry name" value="DUF6968"/>
</dbReference>
<protein>
    <recommendedName>
        <fullName evidence="1">DUF6968 domain-containing protein</fullName>
    </recommendedName>
</protein>
<evidence type="ECO:0000259" key="1">
    <source>
        <dbReference type="Pfam" id="PF22302"/>
    </source>
</evidence>
<dbReference type="EMBL" id="NSDM01000011">
    <property type="protein sequence ID" value="MDQ2587178.1"/>
    <property type="molecule type" value="Genomic_DNA"/>
</dbReference>
<feature type="domain" description="DUF6968" evidence="1">
    <location>
        <begin position="10"/>
        <end position="103"/>
    </location>
</feature>
<comment type="caution">
    <text evidence="2">The sequence shown here is derived from an EMBL/GenBank/DDBJ whole genome shotgun (WGS) entry which is preliminary data.</text>
</comment>
<keyword evidence="3" id="KW-1185">Reference proteome</keyword>
<evidence type="ECO:0000313" key="3">
    <source>
        <dbReference type="Proteomes" id="UP001225605"/>
    </source>
</evidence>
<evidence type="ECO:0000313" key="2">
    <source>
        <dbReference type="EMBL" id="MDQ2587178.1"/>
    </source>
</evidence>
<organism evidence="2 3">
    <name type="scientific">Saccharothrix yanglingensis</name>
    <dbReference type="NCBI Taxonomy" id="659496"/>
    <lineage>
        <taxon>Bacteria</taxon>
        <taxon>Bacillati</taxon>
        <taxon>Actinomycetota</taxon>
        <taxon>Actinomycetes</taxon>
        <taxon>Pseudonocardiales</taxon>
        <taxon>Pseudonocardiaceae</taxon>
        <taxon>Saccharothrix</taxon>
    </lineage>
</organism>